<proteinExistence type="predicted"/>
<dbReference type="AlphaFoldDB" id="F4XM19"/>
<accession>F4XM19</accession>
<sequence length="79" mass="9466">MVSKRNSEQKEVHCLRFAPYAPGENPIENIWGHIKQLLRHIHLWCRSFTITNKLFELFIEYHLFTMPDLSTYEAFSDII</sequence>
<dbReference type="HOGENOM" id="CLU_191443_0_0_3"/>
<dbReference type="RefSeq" id="WP_008180463.1">
    <property type="nucleotide sequence ID" value="NZ_GL890838.1"/>
</dbReference>
<evidence type="ECO:0000313" key="1">
    <source>
        <dbReference type="EMBL" id="EGJ34368.1"/>
    </source>
</evidence>
<organism evidence="1 2">
    <name type="scientific">Moorena producens 3L</name>
    <dbReference type="NCBI Taxonomy" id="489825"/>
    <lineage>
        <taxon>Bacteria</taxon>
        <taxon>Bacillati</taxon>
        <taxon>Cyanobacteriota</taxon>
        <taxon>Cyanophyceae</taxon>
        <taxon>Coleofasciculales</taxon>
        <taxon>Coleofasciculaceae</taxon>
        <taxon>Moorena</taxon>
    </lineage>
</organism>
<name>F4XM19_9CYAN</name>
<dbReference type="EMBL" id="GL890838">
    <property type="protein sequence ID" value="EGJ34368.1"/>
    <property type="molecule type" value="Genomic_DNA"/>
</dbReference>
<dbReference type="Gene3D" id="3.30.420.10">
    <property type="entry name" value="Ribonuclease H-like superfamily/Ribonuclease H"/>
    <property type="match status" value="1"/>
</dbReference>
<gene>
    <name evidence="1" type="ORF">LYNGBM3L_18100</name>
</gene>
<dbReference type="OrthoDB" id="465657at2"/>
<dbReference type="eggNOG" id="COG3335">
    <property type="taxonomic scope" value="Bacteria"/>
</dbReference>
<evidence type="ECO:0000313" key="2">
    <source>
        <dbReference type="Proteomes" id="UP000003959"/>
    </source>
</evidence>
<dbReference type="GO" id="GO:0003676">
    <property type="term" value="F:nucleic acid binding"/>
    <property type="evidence" value="ECO:0007669"/>
    <property type="project" value="InterPro"/>
</dbReference>
<keyword evidence="2" id="KW-1185">Reference proteome</keyword>
<dbReference type="InterPro" id="IPR036397">
    <property type="entry name" value="RNaseH_sf"/>
</dbReference>
<reference evidence="2" key="1">
    <citation type="journal article" date="2011" name="Proc. Natl. Acad. Sci. U.S.A.">
        <title>Genomic insights into the physiology and ecology of the marine filamentous cyanobacterium Lyngbya majuscula.</title>
        <authorList>
            <person name="Jones A.C."/>
            <person name="Monroe E.A."/>
            <person name="Podell S."/>
            <person name="Hess W.R."/>
            <person name="Klages S."/>
            <person name="Esquenazi E."/>
            <person name="Niessen S."/>
            <person name="Hoover H."/>
            <person name="Rothmann M."/>
            <person name="Lasken R.S."/>
            <person name="Yates J.R.III."/>
            <person name="Reinhardt R."/>
            <person name="Kube M."/>
            <person name="Burkart M.D."/>
            <person name="Allen E.E."/>
            <person name="Dorrestein P.C."/>
            <person name="Gerwick W.H."/>
            <person name="Gerwick L."/>
        </authorList>
    </citation>
    <scope>NUCLEOTIDE SEQUENCE [LARGE SCALE GENOMIC DNA]</scope>
    <source>
        <strain evidence="2">3L</strain>
    </source>
</reference>
<dbReference type="Proteomes" id="UP000003959">
    <property type="component" value="Unassembled WGS sequence"/>
</dbReference>
<protein>
    <recommendedName>
        <fullName evidence="3">Tc1-like transposase DDE domain-containing protein</fullName>
    </recommendedName>
</protein>
<evidence type="ECO:0008006" key="3">
    <source>
        <dbReference type="Google" id="ProtNLM"/>
    </source>
</evidence>